<protein>
    <submittedName>
        <fullName evidence="1">Uncharacterized protein</fullName>
    </submittedName>
</protein>
<proteinExistence type="predicted"/>
<dbReference type="AlphaFoldDB" id="A0A7S6WQA8"/>
<dbReference type="EMBL" id="CP061839">
    <property type="protein sequence ID" value="QOW61345.1"/>
    <property type="molecule type" value="Genomic_DNA"/>
</dbReference>
<accession>A0A7S6WQA8</accession>
<organism evidence="1 2">
    <name type="scientific">Treponema pedis</name>
    <dbReference type="NCBI Taxonomy" id="409322"/>
    <lineage>
        <taxon>Bacteria</taxon>
        <taxon>Pseudomonadati</taxon>
        <taxon>Spirochaetota</taxon>
        <taxon>Spirochaetia</taxon>
        <taxon>Spirochaetales</taxon>
        <taxon>Treponemataceae</taxon>
        <taxon>Treponema</taxon>
    </lineage>
</organism>
<evidence type="ECO:0000313" key="1">
    <source>
        <dbReference type="EMBL" id="QOW61345.1"/>
    </source>
</evidence>
<dbReference type="GeneID" id="301089921"/>
<dbReference type="RefSeq" id="WP_020965133.1">
    <property type="nucleotide sequence ID" value="NZ_CP045670.1"/>
</dbReference>
<dbReference type="Proteomes" id="UP000593915">
    <property type="component" value="Chromosome"/>
</dbReference>
<name>A0A7S6WQA8_9SPIR</name>
<evidence type="ECO:0000313" key="2">
    <source>
        <dbReference type="Proteomes" id="UP000593915"/>
    </source>
</evidence>
<gene>
    <name evidence="1" type="ORF">IFE08_02840</name>
</gene>
<sequence>MKKIIENTNESKLYFILNDSEYEILLKQNVQEFLNLVCTEKISSFALSSIVPDFLDKKELDLARVRSFLANDSVKLPFYLKISLCRLIEPKNYKILFTFVEDGQINQYLCQEATDNECIDIWTHLVKNRDCDDFDWAYENSHWGDNTKLYANYLSIREQQEQKELAHPPLLTDISWSFTGNTYKDKQQFSMEVSKYMANLGKHWYPDKKVLVDSELIICYTYFANDTEKTGKITAKSDTDYWTALDLLFVIHNKCVKKLKDEDKHFFEGLSYYEDDNSGKPVYFLDLGS</sequence>
<reference evidence="1 2" key="1">
    <citation type="submission" date="2020-09" db="EMBL/GenBank/DDBJ databases">
        <title>Characterization of Treponema spp. from bovine digital dermatitis in Korea.</title>
        <authorList>
            <person name="Espiritu H.M."/>
            <person name="Cho Y.I."/>
            <person name="Mamuad L."/>
        </authorList>
    </citation>
    <scope>NUCLEOTIDE SEQUENCE [LARGE SCALE GENOMIC DNA]</scope>
    <source>
        <strain evidence="1 2">KS1</strain>
    </source>
</reference>